<dbReference type="Proteomes" id="UP000195557">
    <property type="component" value="Unassembled WGS sequence"/>
</dbReference>
<sequence length="84" mass="8786">MPPMPPIIDCISNPLTSTSSAASSSSAHRSKSTFRFAGFGSVFATSRSHHSASSFINTTNTDRPVVAYVDFSLLTALCSLSVSA</sequence>
<reference evidence="1" key="1">
    <citation type="submission" date="2017-04" db="EMBL/GenBank/DDBJ databases">
        <title>Population genomics of picophytoplankton unveils novel chromosome hypervariability.</title>
        <authorList>
            <consortium name="DOE Joint Genome Institute"/>
            <person name="Blanc-Mathieu R."/>
            <person name="Krasovec M."/>
            <person name="Hebrard M."/>
            <person name="Yau S."/>
            <person name="Desgranges E."/>
            <person name="Martin J."/>
            <person name="Schackwitz W."/>
            <person name="Kuo A."/>
            <person name="Salin G."/>
            <person name="Donnadieu C."/>
            <person name="Desdevises Y."/>
            <person name="Sanchez-Ferandin S."/>
            <person name="Moreau H."/>
            <person name="Rivals E."/>
            <person name="Grigoriev I.V."/>
            <person name="Grimsley N."/>
            <person name="Eyre-Walker A."/>
            <person name="Piganeau G."/>
        </authorList>
    </citation>
    <scope>NUCLEOTIDE SEQUENCE [LARGE SCALE GENOMIC DNA]</scope>
    <source>
        <strain evidence="1">RCC 1115</strain>
    </source>
</reference>
<organism evidence="1">
    <name type="scientific">Ostreococcus tauri</name>
    <name type="common">Marine green alga</name>
    <dbReference type="NCBI Taxonomy" id="70448"/>
    <lineage>
        <taxon>Eukaryota</taxon>
        <taxon>Viridiplantae</taxon>
        <taxon>Chlorophyta</taxon>
        <taxon>Mamiellophyceae</taxon>
        <taxon>Mamiellales</taxon>
        <taxon>Bathycoccaceae</taxon>
        <taxon>Ostreococcus</taxon>
    </lineage>
</organism>
<accession>A0A1Y5IQ54</accession>
<dbReference type="AlphaFoldDB" id="A0A1Y5IQ54"/>
<gene>
    <name evidence="1" type="ORF">BE221DRAFT_188493</name>
</gene>
<evidence type="ECO:0000313" key="1">
    <source>
        <dbReference type="EMBL" id="OUS49242.1"/>
    </source>
</evidence>
<proteinExistence type="predicted"/>
<name>A0A1Y5IQ54_OSTTA</name>
<dbReference type="EMBL" id="KZ155771">
    <property type="protein sequence ID" value="OUS49242.1"/>
    <property type="molecule type" value="Genomic_DNA"/>
</dbReference>
<protein>
    <submittedName>
        <fullName evidence="1">Uncharacterized protein</fullName>
    </submittedName>
</protein>